<organism evidence="4 5">
    <name type="scientific">Sphingobacterium siyangense</name>
    <dbReference type="NCBI Taxonomy" id="459529"/>
    <lineage>
        <taxon>Bacteria</taxon>
        <taxon>Pseudomonadati</taxon>
        <taxon>Bacteroidota</taxon>
        <taxon>Sphingobacteriia</taxon>
        <taxon>Sphingobacteriales</taxon>
        <taxon>Sphingobacteriaceae</taxon>
        <taxon>Sphingobacterium</taxon>
    </lineage>
</organism>
<reference evidence="4 5" key="1">
    <citation type="journal article" date="2015" name="Stand. Genomic Sci.">
        <title>Genomic Encyclopedia of Bacterial and Archaeal Type Strains, Phase III: the genomes of soil and plant-associated and newly described type strains.</title>
        <authorList>
            <person name="Whitman W.B."/>
            <person name="Woyke T."/>
            <person name="Klenk H.P."/>
            <person name="Zhou Y."/>
            <person name="Lilburn T.G."/>
            <person name="Beck B.J."/>
            <person name="De Vos P."/>
            <person name="Vandamme P."/>
            <person name="Eisen J.A."/>
            <person name="Garrity G."/>
            <person name="Hugenholtz P."/>
            <person name="Kyrpides N.C."/>
        </authorList>
    </citation>
    <scope>NUCLEOTIDE SEQUENCE [LARGE SCALE GENOMIC DNA]</scope>
    <source>
        <strain evidence="4 5">CGMCC 1.6855</strain>
    </source>
</reference>
<dbReference type="OrthoDB" id="9799672at2"/>
<evidence type="ECO:0000256" key="1">
    <source>
        <dbReference type="ARBA" id="ARBA00022603"/>
    </source>
</evidence>
<gene>
    <name evidence="4" type="ORF">IQ31_02971</name>
</gene>
<dbReference type="SUPFAM" id="SSF53335">
    <property type="entry name" value="S-adenosyl-L-methionine-dependent methyltransferases"/>
    <property type="match status" value="1"/>
</dbReference>
<dbReference type="PROSITE" id="PS51682">
    <property type="entry name" value="SAM_OMT_I"/>
    <property type="match status" value="1"/>
</dbReference>
<comment type="caution">
    <text evidence="4">The sequence shown here is derived from an EMBL/GenBank/DDBJ whole genome shotgun (WGS) entry which is preliminary data.</text>
</comment>
<dbReference type="InterPro" id="IPR029063">
    <property type="entry name" value="SAM-dependent_MTases_sf"/>
</dbReference>
<protein>
    <submittedName>
        <fullName evidence="4">Putative O-methyltransferase YrrM</fullName>
    </submittedName>
</protein>
<dbReference type="PANTHER" id="PTHR43167">
    <property type="entry name" value="PUTATIVE (AFU_ORTHOLOGUE AFUA_6G01830)-RELATED"/>
    <property type="match status" value="1"/>
</dbReference>
<dbReference type="AlphaFoldDB" id="A0A562MFZ9"/>
<dbReference type="InterPro" id="IPR002935">
    <property type="entry name" value="SAM_O-MeTrfase"/>
</dbReference>
<dbReference type="Gene3D" id="3.40.50.150">
    <property type="entry name" value="Vaccinia Virus protein VP39"/>
    <property type="match status" value="1"/>
</dbReference>
<keyword evidence="1 4" id="KW-0489">Methyltransferase</keyword>
<proteinExistence type="predicted"/>
<keyword evidence="3" id="KW-0949">S-adenosyl-L-methionine</keyword>
<dbReference type="GO" id="GO:0032259">
    <property type="term" value="P:methylation"/>
    <property type="evidence" value="ECO:0007669"/>
    <property type="project" value="UniProtKB-KW"/>
</dbReference>
<sequence>MNTLHTAPVKELLEALHIDAEANYKARYEVLNSISDKEEREKKHDELRKTAYMSVSPEEGSLLYFLATFSKVKNIVEFGCSFGVSTIYLAAAAKDNQGFVITTELEANKIEQAQKNIEKAGLSEYVTFLQGDAMQTLADVDTGIDFLFLDGAKELYLPVFNLLKSKLNDNAIVFADNIDKAETNDFVELISGLNAEFVTTKTFNDQVLIAHYKK</sequence>
<evidence type="ECO:0000256" key="3">
    <source>
        <dbReference type="ARBA" id="ARBA00022691"/>
    </source>
</evidence>
<evidence type="ECO:0000256" key="2">
    <source>
        <dbReference type="ARBA" id="ARBA00022679"/>
    </source>
</evidence>
<dbReference type="RefSeq" id="WP_145328423.1">
    <property type="nucleotide sequence ID" value="NZ_VLKR01000015.1"/>
</dbReference>
<accession>A0A562MFZ9</accession>
<dbReference type="GO" id="GO:0008171">
    <property type="term" value="F:O-methyltransferase activity"/>
    <property type="evidence" value="ECO:0007669"/>
    <property type="project" value="InterPro"/>
</dbReference>
<dbReference type="EMBL" id="VLKR01000015">
    <property type="protein sequence ID" value="TWI18843.1"/>
    <property type="molecule type" value="Genomic_DNA"/>
</dbReference>
<dbReference type="Proteomes" id="UP000315908">
    <property type="component" value="Unassembled WGS sequence"/>
</dbReference>
<dbReference type="CDD" id="cd02440">
    <property type="entry name" value="AdoMet_MTases"/>
    <property type="match status" value="1"/>
</dbReference>
<name>A0A562MFZ9_9SPHI</name>
<dbReference type="PANTHER" id="PTHR43167:SF1">
    <property type="entry name" value="PUTATIVE (AFU_ORTHOLOGUE AFUA_6G01830)-RELATED"/>
    <property type="match status" value="1"/>
</dbReference>
<evidence type="ECO:0000313" key="4">
    <source>
        <dbReference type="EMBL" id="TWI18843.1"/>
    </source>
</evidence>
<evidence type="ECO:0000313" key="5">
    <source>
        <dbReference type="Proteomes" id="UP000315908"/>
    </source>
</evidence>
<keyword evidence="2 4" id="KW-0808">Transferase</keyword>
<dbReference type="Pfam" id="PF13578">
    <property type="entry name" value="Methyltransf_24"/>
    <property type="match status" value="1"/>
</dbReference>